<dbReference type="RefSeq" id="WP_237230474.1">
    <property type="nucleotide sequence ID" value="NZ_JAKKDV010000001.1"/>
</dbReference>
<accession>A0ABS9IHF0</accession>
<keyword evidence="6" id="KW-1185">Reference proteome</keyword>
<feature type="chain" id="PRO_5045090836" evidence="2">
    <location>
        <begin position="24"/>
        <end position="604"/>
    </location>
</feature>
<gene>
    <name evidence="5" type="ORF">L3X39_04095</name>
</gene>
<keyword evidence="1 2" id="KW-0732">Signal</keyword>
<reference evidence="5 6" key="1">
    <citation type="submission" date="2022-01" db="EMBL/GenBank/DDBJ databases">
        <title>Draft genome sequence of Sabulilitoribacter multivorans KCTC 32326.</title>
        <authorList>
            <person name="Oh J.-S."/>
        </authorList>
    </citation>
    <scope>NUCLEOTIDE SEQUENCE [LARGE SCALE GENOMIC DNA]</scope>
    <source>
        <strain evidence="5 6">M-M16</strain>
    </source>
</reference>
<name>A0ABS9IHF0_9FLAO</name>
<comment type="caution">
    <text evidence="5">The sequence shown here is derived from an EMBL/GenBank/DDBJ whole genome shotgun (WGS) entry which is preliminary data.</text>
</comment>
<dbReference type="SUPFAM" id="SSF55486">
    <property type="entry name" value="Metalloproteases ('zincins'), catalytic domain"/>
    <property type="match status" value="1"/>
</dbReference>
<dbReference type="EMBL" id="JAKKDV010000001">
    <property type="protein sequence ID" value="MCF7559808.1"/>
    <property type="molecule type" value="Genomic_DNA"/>
</dbReference>
<feature type="domain" description="IPT/TIG" evidence="3">
    <location>
        <begin position="212"/>
        <end position="291"/>
    </location>
</feature>
<dbReference type="Pfam" id="PF18962">
    <property type="entry name" value="Por_Secre_tail"/>
    <property type="match status" value="1"/>
</dbReference>
<evidence type="ECO:0000259" key="3">
    <source>
        <dbReference type="Pfam" id="PF01833"/>
    </source>
</evidence>
<dbReference type="Proteomes" id="UP001200022">
    <property type="component" value="Unassembled WGS sequence"/>
</dbReference>
<dbReference type="InterPro" id="IPR002909">
    <property type="entry name" value="IPT_dom"/>
</dbReference>
<sequence length="604" mass="65825">MKRKLSLLFLILFSILISKTSNAQEMLIELPLSQQIEKSSLVIEGKVISKRSFWNTSDGLIYTANTVEVYKVFKGNPLATIEVITLGGTVGLKALIAHPSLKLQKGDIGVFTLVESDKVKTESKSATQIFKPYGSVQGFYKYNLYNDLAVNPFNKKQGIKSTFYNEILGLTKRDYSIISSFDIQEIHSKRMQNQAKGLLPPGSLTLDKSVVTAGTKDVLTITGTDFGATQGTVWFSNADDGGGTYINALDTQVLTWGDTEITVEVPSGAGTGPIYVEDSSNGQSPLSSTLTVSYAESNVVFDPGSGDEAYQVQHIRANASGGYTWQMQTDFFNDTEHPGARADFESAFNEWICQTGINWTISGTATAVDMVGGSSDGTNVIRFDNGSELDTNVLGICYSWYSGCGGVTFDWFVSELDIVFDSETNWHFGSGLPGITEYDFYSVALHELGHGHQLGHVIDTAFDGDNMDDVMHYALSNSEQQRVLTADNITAASNVQSRSTGSAVCGQLVMTDASCPLSVEENELAKAITIFPNPARNEFNIKNNSLINLQKTVIYDLSGRLISQIDMSDSPRTKTIDLIGVSKGVYFVNIYSDNAMITKKLVVN</sequence>
<evidence type="ECO:0000256" key="2">
    <source>
        <dbReference type="SAM" id="SignalP"/>
    </source>
</evidence>
<dbReference type="InterPro" id="IPR026444">
    <property type="entry name" value="Secre_tail"/>
</dbReference>
<organism evidence="5 6">
    <name type="scientific">Flaviramulus multivorans</name>
    <dbReference type="NCBI Taxonomy" id="1304750"/>
    <lineage>
        <taxon>Bacteria</taxon>
        <taxon>Pseudomonadati</taxon>
        <taxon>Bacteroidota</taxon>
        <taxon>Flavobacteriia</taxon>
        <taxon>Flavobacteriales</taxon>
        <taxon>Flavobacteriaceae</taxon>
        <taxon>Flaviramulus</taxon>
    </lineage>
</organism>
<feature type="signal peptide" evidence="2">
    <location>
        <begin position="1"/>
        <end position="23"/>
    </location>
</feature>
<protein>
    <submittedName>
        <fullName evidence="5">T9SS type A sorting domain-containing protein</fullName>
    </submittedName>
</protein>
<evidence type="ECO:0000313" key="6">
    <source>
        <dbReference type="Proteomes" id="UP001200022"/>
    </source>
</evidence>
<dbReference type="InterPro" id="IPR013783">
    <property type="entry name" value="Ig-like_fold"/>
</dbReference>
<dbReference type="Gene3D" id="2.60.40.10">
    <property type="entry name" value="Immunoglobulins"/>
    <property type="match status" value="1"/>
</dbReference>
<dbReference type="InterPro" id="IPR024079">
    <property type="entry name" value="MetalloPept_cat_dom_sf"/>
</dbReference>
<dbReference type="Gene3D" id="3.40.390.10">
    <property type="entry name" value="Collagenase (Catalytic Domain)"/>
    <property type="match status" value="1"/>
</dbReference>
<evidence type="ECO:0000313" key="5">
    <source>
        <dbReference type="EMBL" id="MCF7559808.1"/>
    </source>
</evidence>
<proteinExistence type="predicted"/>
<dbReference type="SUPFAM" id="SSF81296">
    <property type="entry name" value="E set domains"/>
    <property type="match status" value="1"/>
</dbReference>
<evidence type="ECO:0000256" key="1">
    <source>
        <dbReference type="ARBA" id="ARBA00022729"/>
    </source>
</evidence>
<dbReference type="NCBIfam" id="TIGR04183">
    <property type="entry name" value="Por_Secre_tail"/>
    <property type="match status" value="1"/>
</dbReference>
<dbReference type="Pfam" id="PF01833">
    <property type="entry name" value="TIG"/>
    <property type="match status" value="1"/>
</dbReference>
<dbReference type="InterPro" id="IPR014756">
    <property type="entry name" value="Ig_E-set"/>
</dbReference>
<feature type="domain" description="Secretion system C-terminal sorting" evidence="4">
    <location>
        <begin position="530"/>
        <end position="603"/>
    </location>
</feature>
<evidence type="ECO:0000259" key="4">
    <source>
        <dbReference type="Pfam" id="PF18962"/>
    </source>
</evidence>